<protein>
    <recommendedName>
        <fullName evidence="3">DUF5666 domain-containing protein</fullName>
    </recommendedName>
</protein>
<organism evidence="1 2">
    <name type="scientific">Mycobacterium asiaticum</name>
    <dbReference type="NCBI Taxonomy" id="1790"/>
    <lineage>
        <taxon>Bacteria</taxon>
        <taxon>Bacillati</taxon>
        <taxon>Actinomycetota</taxon>
        <taxon>Actinomycetes</taxon>
        <taxon>Mycobacteriales</taxon>
        <taxon>Mycobacteriaceae</taxon>
        <taxon>Mycobacterium</taxon>
    </lineage>
</organism>
<evidence type="ECO:0008006" key="3">
    <source>
        <dbReference type="Google" id="ProtNLM"/>
    </source>
</evidence>
<dbReference type="RefSeq" id="WP_065122418.1">
    <property type="nucleotide sequence ID" value="NZ_LZKQ01000231.1"/>
</dbReference>
<dbReference type="AlphaFoldDB" id="A0A1A3BYB2"/>
<reference evidence="1 2" key="1">
    <citation type="submission" date="2016-06" db="EMBL/GenBank/DDBJ databases">
        <authorList>
            <person name="Kjaerup R.B."/>
            <person name="Dalgaard T.S."/>
            <person name="Juul-Madsen H.R."/>
        </authorList>
    </citation>
    <scope>NUCLEOTIDE SEQUENCE [LARGE SCALE GENOMIC DNA]</scope>
    <source>
        <strain evidence="1 2">1081914.2</strain>
    </source>
</reference>
<dbReference type="EMBL" id="LZKQ01000231">
    <property type="protein sequence ID" value="OBI79067.1"/>
    <property type="molecule type" value="Genomic_DNA"/>
</dbReference>
<dbReference type="Proteomes" id="UP000093795">
    <property type="component" value="Unassembled WGS sequence"/>
</dbReference>
<dbReference type="STRING" id="1790.A5645_18300"/>
<proteinExistence type="predicted"/>
<sequence length="157" mass="15634">MSARHRLIAGSKFRFAGVGAAAFSASLLAVALFAALLSGPLFLSADGTDEGPAAPGAASSADSQLSQEGTLVAVSAESLTARSADGYTQTYVVTPDTLAITKGGSAPIGNAPAFAVNDEVAIVGTIQNGTPMVTAVAHRGMAHGDARPMDFLDGAEN</sequence>
<evidence type="ECO:0000313" key="1">
    <source>
        <dbReference type="EMBL" id="OBI79067.1"/>
    </source>
</evidence>
<name>A0A1A3BYB2_MYCAS</name>
<dbReference type="OrthoDB" id="4753209at2"/>
<accession>A0A1A3BYB2</accession>
<gene>
    <name evidence="1" type="ORF">A9X01_26570</name>
</gene>
<comment type="caution">
    <text evidence="1">The sequence shown here is derived from an EMBL/GenBank/DDBJ whole genome shotgun (WGS) entry which is preliminary data.</text>
</comment>
<evidence type="ECO:0000313" key="2">
    <source>
        <dbReference type="Proteomes" id="UP000093795"/>
    </source>
</evidence>